<dbReference type="InterPro" id="IPR023210">
    <property type="entry name" value="NADP_OxRdtase_dom"/>
</dbReference>
<evidence type="ECO:0000256" key="2">
    <source>
        <dbReference type="ARBA" id="ARBA00022857"/>
    </source>
</evidence>
<dbReference type="Proteomes" id="UP000598350">
    <property type="component" value="Unassembled WGS sequence"/>
</dbReference>
<evidence type="ECO:0000313" key="6">
    <source>
        <dbReference type="Proteomes" id="UP000598350"/>
    </source>
</evidence>
<evidence type="ECO:0000256" key="3">
    <source>
        <dbReference type="ARBA" id="ARBA00023002"/>
    </source>
</evidence>
<dbReference type="PANTHER" id="PTHR43827">
    <property type="entry name" value="2,5-DIKETO-D-GLUCONIC ACID REDUCTASE"/>
    <property type="match status" value="1"/>
</dbReference>
<reference evidence="5 6" key="1">
    <citation type="submission" date="2020-05" db="EMBL/GenBank/DDBJ databases">
        <title>The draft genome sequence of Maribacter arenosus CAU 1321.</title>
        <authorList>
            <person name="Mu L."/>
        </authorList>
    </citation>
    <scope>NUCLEOTIDE SEQUENCE [LARGE SCALE GENOMIC DNA]</scope>
    <source>
        <strain evidence="5 6">CAU 1321</strain>
    </source>
</reference>
<dbReference type="PANTHER" id="PTHR43827:SF3">
    <property type="entry name" value="NADP-DEPENDENT OXIDOREDUCTASE DOMAIN-CONTAINING PROTEIN"/>
    <property type="match status" value="1"/>
</dbReference>
<evidence type="ECO:0000256" key="1">
    <source>
        <dbReference type="ARBA" id="ARBA00007905"/>
    </source>
</evidence>
<keyword evidence="2" id="KW-0521">NADP</keyword>
<dbReference type="PIRSF" id="PIRSF000097">
    <property type="entry name" value="AKR"/>
    <property type="match status" value="1"/>
</dbReference>
<dbReference type="InterPro" id="IPR020471">
    <property type="entry name" value="AKR"/>
</dbReference>
<dbReference type="Pfam" id="PF00248">
    <property type="entry name" value="Aldo_ket_red"/>
    <property type="match status" value="1"/>
</dbReference>
<accession>A0ABR7V7K2</accession>
<organism evidence="5 6">
    <name type="scientific">Maribacter arenosus</name>
    <dbReference type="NCBI Taxonomy" id="1854708"/>
    <lineage>
        <taxon>Bacteria</taxon>
        <taxon>Pseudomonadati</taxon>
        <taxon>Bacteroidota</taxon>
        <taxon>Flavobacteriia</taxon>
        <taxon>Flavobacteriales</taxon>
        <taxon>Flavobacteriaceae</taxon>
        <taxon>Maribacter</taxon>
    </lineage>
</organism>
<dbReference type="SUPFAM" id="SSF51430">
    <property type="entry name" value="NAD(P)-linked oxidoreductase"/>
    <property type="match status" value="1"/>
</dbReference>
<dbReference type="InterPro" id="IPR006311">
    <property type="entry name" value="TAT_signal"/>
</dbReference>
<proteinExistence type="inferred from homology"/>
<sequence length="315" mass="35588">MNEKKHSNGIKRREFMQTGALFAATAIFLPLSGYQILAAQDSSKTISTMPTATLNNGLSMPMIGLGTHSLKGDICVRSVAEAISVGYRLIDTATVYGNEEFVGEGIKLSGIPRDELFVTSKLWVSDSGYETTKQAFETSLTKLGLEYLDLYLIHRPRGDVKGTWKAMEDLYKEGRIKAIGLSNFEPDQLDELLTYSTVKPTVNQIESHVYFQQHKAHDYLKQKQVQMEAWSPFAAGRNGMFTNPILARIGKKYNKSNAQVCLRWHYQRDVVTIPRSSQKAHMVENLDIFDFELNEADMQTIATLDLNRTQFPEWS</sequence>
<comment type="caution">
    <text evidence="5">The sequence shown here is derived from an EMBL/GenBank/DDBJ whole genome shotgun (WGS) entry which is preliminary data.</text>
</comment>
<dbReference type="CDD" id="cd19133">
    <property type="entry name" value="AKR_AKR5F1"/>
    <property type="match status" value="1"/>
</dbReference>
<evidence type="ECO:0000259" key="4">
    <source>
        <dbReference type="Pfam" id="PF00248"/>
    </source>
</evidence>
<dbReference type="EMBL" id="JABTCG010000001">
    <property type="protein sequence ID" value="MBD0849592.1"/>
    <property type="molecule type" value="Genomic_DNA"/>
</dbReference>
<dbReference type="InterPro" id="IPR036812">
    <property type="entry name" value="NAD(P)_OxRdtase_dom_sf"/>
</dbReference>
<dbReference type="RefSeq" id="WP_188312708.1">
    <property type="nucleotide sequence ID" value="NZ_JABTCG010000001.1"/>
</dbReference>
<dbReference type="PRINTS" id="PR00069">
    <property type="entry name" value="ALDKETRDTASE"/>
</dbReference>
<keyword evidence="6" id="KW-1185">Reference proteome</keyword>
<dbReference type="PROSITE" id="PS00798">
    <property type="entry name" value="ALDOKETO_REDUCTASE_1"/>
    <property type="match status" value="1"/>
</dbReference>
<comment type="similarity">
    <text evidence="1">Belongs to the aldo/keto reductase family.</text>
</comment>
<dbReference type="PROSITE" id="PS51318">
    <property type="entry name" value="TAT"/>
    <property type="match status" value="1"/>
</dbReference>
<dbReference type="Gene3D" id="3.20.20.100">
    <property type="entry name" value="NADP-dependent oxidoreductase domain"/>
    <property type="match status" value="1"/>
</dbReference>
<name>A0ABR7V7K2_9FLAO</name>
<dbReference type="PROSITE" id="PS00062">
    <property type="entry name" value="ALDOKETO_REDUCTASE_2"/>
    <property type="match status" value="1"/>
</dbReference>
<evidence type="ECO:0000313" key="5">
    <source>
        <dbReference type="EMBL" id="MBD0849592.1"/>
    </source>
</evidence>
<protein>
    <submittedName>
        <fullName evidence="5">Aldo/keto reductase</fullName>
    </submittedName>
</protein>
<feature type="domain" description="NADP-dependent oxidoreductase" evidence="4">
    <location>
        <begin position="64"/>
        <end position="304"/>
    </location>
</feature>
<dbReference type="InterPro" id="IPR018170">
    <property type="entry name" value="Aldo/ket_reductase_CS"/>
</dbReference>
<gene>
    <name evidence="5" type="ORF">HPE63_02840</name>
</gene>
<keyword evidence="3" id="KW-0560">Oxidoreductase</keyword>